<dbReference type="Proteomes" id="UP001310692">
    <property type="component" value="Unassembled WGS sequence"/>
</dbReference>
<feature type="signal peptide" evidence="1">
    <location>
        <begin position="1"/>
        <end position="23"/>
    </location>
</feature>
<comment type="caution">
    <text evidence="2">The sequence shown here is derived from an EMBL/GenBank/DDBJ whole genome shotgun (WGS) entry which is preliminary data.</text>
</comment>
<evidence type="ECO:0000256" key="1">
    <source>
        <dbReference type="SAM" id="SignalP"/>
    </source>
</evidence>
<sequence>MKRPVISALILGAALAGTPAALAQTVTESSCHIVTNDGENPTPLVGVSVMERAAQPGMFSLRLPSDMEVDALLCFRSSAIPGPDDWEVVAAGFPLYLTESRASGDVTTLLEITDDQFRVRIIDGTLTSAERQAVAARLESYYAVVNSGM</sequence>
<keyword evidence="3" id="KW-1185">Reference proteome</keyword>
<reference evidence="2 3" key="1">
    <citation type="submission" date="2024-01" db="EMBL/GenBank/DDBJ databases">
        <title>Hyphobacterium bacterium isolated from marine sediment.</title>
        <authorList>
            <person name="Zhao S."/>
        </authorList>
    </citation>
    <scope>NUCLEOTIDE SEQUENCE [LARGE SCALE GENOMIC DNA]</scope>
    <source>
        <strain evidence="2 3">Y60-23</strain>
    </source>
</reference>
<protein>
    <submittedName>
        <fullName evidence="2">Uncharacterized protein</fullName>
    </submittedName>
</protein>
<keyword evidence="1" id="KW-0732">Signal</keyword>
<accession>A0ABU7LVA0</accession>
<feature type="chain" id="PRO_5046434222" evidence="1">
    <location>
        <begin position="24"/>
        <end position="149"/>
    </location>
</feature>
<dbReference type="EMBL" id="JAZDRO010000001">
    <property type="protein sequence ID" value="MEE2565478.1"/>
    <property type="molecule type" value="Genomic_DNA"/>
</dbReference>
<proteinExistence type="predicted"/>
<organism evidence="2 3">
    <name type="scientific">Hyphobacterium marinum</name>
    <dbReference type="NCBI Taxonomy" id="3116574"/>
    <lineage>
        <taxon>Bacteria</taxon>
        <taxon>Pseudomonadati</taxon>
        <taxon>Pseudomonadota</taxon>
        <taxon>Alphaproteobacteria</taxon>
        <taxon>Maricaulales</taxon>
        <taxon>Maricaulaceae</taxon>
        <taxon>Hyphobacterium</taxon>
    </lineage>
</organism>
<evidence type="ECO:0000313" key="2">
    <source>
        <dbReference type="EMBL" id="MEE2565478.1"/>
    </source>
</evidence>
<name>A0ABU7LVA0_9PROT</name>
<gene>
    <name evidence="2" type="ORF">V0U35_02200</name>
</gene>
<evidence type="ECO:0000313" key="3">
    <source>
        <dbReference type="Proteomes" id="UP001310692"/>
    </source>
</evidence>
<dbReference type="RefSeq" id="WP_330195013.1">
    <property type="nucleotide sequence ID" value="NZ_JAZDRO010000001.1"/>
</dbReference>